<comment type="caution">
    <text evidence="2">The sequence shown here is derived from an EMBL/GenBank/DDBJ whole genome shotgun (WGS) entry which is preliminary data.</text>
</comment>
<sequence length="235" mass="26891">MVKQGHYAKVSKQKRLRQLKQRRQAQEKRAIMPEMVSEFLQVRYHLTQAAKQRPAMRQMMQRFMAQWLAAGQAELSDNGQTTWSVVALTKQTLQTFNRQLPWQGYALVDQEMARWTAFLNKEVPAVPLSERITLTEALSPATWQACLSEQLAINALLALTGDSRQLGQITTEQVRQLQTSIQTATGIDWEKVAQLLDSTVIAQNTLSEAGLDDKTRQWLEKLKKLTPQDFNDHVE</sequence>
<feature type="region of interest" description="Disordered" evidence="1">
    <location>
        <begin position="1"/>
        <end position="24"/>
    </location>
</feature>
<accession>A0A0M0CDX3</accession>
<dbReference type="PATRIC" id="fig|1590.144.peg.106"/>
<dbReference type="AlphaFoldDB" id="A0A0M0CDX3"/>
<evidence type="ECO:0000313" key="2">
    <source>
        <dbReference type="EMBL" id="KZU97030.1"/>
    </source>
</evidence>
<protein>
    <submittedName>
        <fullName evidence="2">Uncharacterized protein</fullName>
    </submittedName>
</protein>
<dbReference type="RefSeq" id="WP_003646316.1">
    <property type="nucleotide sequence ID" value="NZ_CP010528.1"/>
</dbReference>
<name>A0A0M0CDX3_LACPN</name>
<dbReference type="Proteomes" id="UP000076882">
    <property type="component" value="Unassembled WGS sequence"/>
</dbReference>
<evidence type="ECO:0000256" key="1">
    <source>
        <dbReference type="SAM" id="MobiDB-lite"/>
    </source>
</evidence>
<reference evidence="2 3" key="1">
    <citation type="submission" date="2016-03" db="EMBL/GenBank/DDBJ databases">
        <title>Comparative genomics of 54 Lactobacillus plantarum strains reveals genomic uncoupling from niche constraints.</title>
        <authorList>
            <person name="Martino M.E."/>
        </authorList>
    </citation>
    <scope>NUCLEOTIDE SEQUENCE [LARGE SCALE GENOMIC DNA]</scope>
    <source>
        <strain evidence="2 3">19.1</strain>
    </source>
</reference>
<proteinExistence type="predicted"/>
<dbReference type="KEGG" id="lpb:SH83_00520"/>
<feature type="compositionally biased region" description="Basic residues" evidence="1">
    <location>
        <begin position="9"/>
        <end position="23"/>
    </location>
</feature>
<dbReference type="EMBL" id="LUXM01000018">
    <property type="protein sequence ID" value="KZU97030.1"/>
    <property type="molecule type" value="Genomic_DNA"/>
</dbReference>
<evidence type="ECO:0000313" key="3">
    <source>
        <dbReference type="Proteomes" id="UP000076882"/>
    </source>
</evidence>
<gene>
    <name evidence="2" type="ORF">Lp19_1006</name>
</gene>
<dbReference type="GeneID" id="89667869"/>
<organism evidence="2 3">
    <name type="scientific">Lactiplantibacillus plantarum</name>
    <name type="common">Lactobacillus plantarum</name>
    <dbReference type="NCBI Taxonomy" id="1590"/>
    <lineage>
        <taxon>Bacteria</taxon>
        <taxon>Bacillati</taxon>
        <taxon>Bacillota</taxon>
        <taxon>Bacilli</taxon>
        <taxon>Lactobacillales</taxon>
        <taxon>Lactobacillaceae</taxon>
        <taxon>Lactiplantibacillus</taxon>
    </lineage>
</organism>